<evidence type="ECO:0000313" key="3">
    <source>
        <dbReference type="Proteomes" id="UP000001340"/>
    </source>
</evidence>
<gene>
    <name evidence="2" type="ORF">LEP1GSC105_0689</name>
</gene>
<accession>A0A0E2DBJ3</accession>
<dbReference type="AlphaFoldDB" id="A0A0E2DBJ3"/>
<organism evidence="2 3">
    <name type="scientific">Leptospira interrogans str. UI 12758</name>
    <dbReference type="NCBI Taxonomy" id="1049938"/>
    <lineage>
        <taxon>Bacteria</taxon>
        <taxon>Pseudomonadati</taxon>
        <taxon>Spirochaetota</taxon>
        <taxon>Spirochaetia</taxon>
        <taxon>Leptospirales</taxon>
        <taxon>Leptospiraceae</taxon>
        <taxon>Leptospira</taxon>
    </lineage>
</organism>
<reference evidence="2 3" key="1">
    <citation type="submission" date="2012-10" db="EMBL/GenBank/DDBJ databases">
        <authorList>
            <person name="Harkins D.M."/>
            <person name="Durkin A.S."/>
            <person name="Brinkac L.M."/>
            <person name="Haft D.H."/>
            <person name="Selengut J.D."/>
            <person name="Sanka R."/>
            <person name="DePew J."/>
            <person name="Purushe J."/>
            <person name="Chanthongthip A."/>
            <person name="Lattana O."/>
            <person name="Phetsouvanh R."/>
            <person name="Newton P.N."/>
            <person name="Vinetz J.M."/>
            <person name="Sutton G.G."/>
            <person name="Nierman W.C."/>
            <person name="Fouts D.E."/>
        </authorList>
    </citation>
    <scope>NUCLEOTIDE SEQUENCE [LARGE SCALE GENOMIC DNA]</scope>
    <source>
        <strain evidence="2 3">UI 12758</strain>
    </source>
</reference>
<protein>
    <submittedName>
        <fullName evidence="2">Uncharacterized protein</fullName>
    </submittedName>
</protein>
<dbReference type="Proteomes" id="UP000001340">
    <property type="component" value="Unassembled WGS sequence"/>
</dbReference>
<dbReference type="EMBL" id="AHNR02000001">
    <property type="protein sequence ID" value="EKR57299.1"/>
    <property type="molecule type" value="Genomic_DNA"/>
</dbReference>
<evidence type="ECO:0000313" key="2">
    <source>
        <dbReference type="EMBL" id="EKR57299.1"/>
    </source>
</evidence>
<keyword evidence="1" id="KW-1133">Transmembrane helix</keyword>
<keyword evidence="1" id="KW-0472">Membrane</keyword>
<proteinExistence type="predicted"/>
<evidence type="ECO:0000256" key="1">
    <source>
        <dbReference type="SAM" id="Phobius"/>
    </source>
</evidence>
<keyword evidence="1" id="KW-0812">Transmembrane</keyword>
<sequence>MLKYSLMFSLLYLLRDSEYLWSVLISAFFIFLTVHLWFGYKTKVWTTALGNVNKL</sequence>
<feature type="transmembrane region" description="Helical" evidence="1">
    <location>
        <begin position="20"/>
        <end position="40"/>
    </location>
</feature>
<comment type="caution">
    <text evidence="2">The sequence shown here is derived from an EMBL/GenBank/DDBJ whole genome shotgun (WGS) entry which is preliminary data.</text>
</comment>
<name>A0A0E2DBJ3_LEPIR</name>